<name>A0A6C1B1T1_9RHOO</name>
<dbReference type="RefSeq" id="WP_173764749.1">
    <property type="nucleotide sequence ID" value="NZ_CP048836.1"/>
</dbReference>
<evidence type="ECO:0000313" key="1">
    <source>
        <dbReference type="EMBL" id="QID17586.1"/>
    </source>
</evidence>
<sequence>MGSILMNIPDIPDSELIFNEAETSAILKFFWPDASVRINNLTIDNPARRLAQTALIAAIDGSYAMGYIEILFKGLSRPNKSLPALAKKLARNFTPHYFKHATQQDLQDVRIYDTIRADIGNALRSRFNLLLDGLALARKPIPIALLTQTPSFAWC</sequence>
<reference evidence="1 2" key="1">
    <citation type="submission" date="2020-02" db="EMBL/GenBank/DDBJ databases">
        <title>Nitrogenibacter mangrovi gen. nov., sp. nov. isolated from mangrove sediment, a denitrifying betaproteobacterium.</title>
        <authorList>
            <person name="Liao H."/>
            <person name="Tian Y."/>
        </authorList>
    </citation>
    <scope>NUCLEOTIDE SEQUENCE [LARGE SCALE GENOMIC DNA]</scope>
    <source>
        <strain evidence="1 2">M9-3-2</strain>
    </source>
</reference>
<accession>A0A6C1B1T1</accession>
<keyword evidence="2" id="KW-1185">Reference proteome</keyword>
<dbReference type="EMBL" id="CP048836">
    <property type="protein sequence ID" value="QID17586.1"/>
    <property type="molecule type" value="Genomic_DNA"/>
</dbReference>
<protein>
    <submittedName>
        <fullName evidence="1">Uncharacterized protein</fullName>
    </submittedName>
</protein>
<gene>
    <name evidence="1" type="ORF">G3580_07965</name>
</gene>
<organism evidence="1 2">
    <name type="scientific">Nitrogeniibacter mangrovi</name>
    <dbReference type="NCBI Taxonomy" id="2016596"/>
    <lineage>
        <taxon>Bacteria</taxon>
        <taxon>Pseudomonadati</taxon>
        <taxon>Pseudomonadota</taxon>
        <taxon>Betaproteobacteria</taxon>
        <taxon>Rhodocyclales</taxon>
        <taxon>Zoogloeaceae</taxon>
        <taxon>Nitrogeniibacter</taxon>
    </lineage>
</organism>
<proteinExistence type="predicted"/>
<dbReference type="AlphaFoldDB" id="A0A6C1B1T1"/>
<dbReference type="Proteomes" id="UP000501991">
    <property type="component" value="Chromosome"/>
</dbReference>
<evidence type="ECO:0000313" key="2">
    <source>
        <dbReference type="Proteomes" id="UP000501991"/>
    </source>
</evidence>
<dbReference type="KEGG" id="azq:G3580_07965"/>